<dbReference type="InterPro" id="IPR001305">
    <property type="entry name" value="HSP_DnaJ_Cys-rich_dom"/>
</dbReference>
<evidence type="ECO:0000313" key="14">
    <source>
        <dbReference type="EMBL" id="ROR39891.1"/>
    </source>
</evidence>
<feature type="repeat" description="CXXCXGXG motif" evidence="9">
    <location>
        <begin position="136"/>
        <end position="143"/>
    </location>
</feature>
<comment type="similarity">
    <text evidence="9">Belongs to the DnaJ family.</text>
</comment>
<dbReference type="AlphaFoldDB" id="A0AAJ4UXU6"/>
<dbReference type="NCBIfam" id="TIGR02349">
    <property type="entry name" value="DnaJ_bact"/>
    <property type="match status" value="1"/>
</dbReference>
<evidence type="ECO:0000313" key="13">
    <source>
        <dbReference type="EMBL" id="QCI27931.1"/>
    </source>
</evidence>
<evidence type="ECO:0000256" key="6">
    <source>
        <dbReference type="ARBA" id="ARBA00022833"/>
    </source>
</evidence>
<dbReference type="PANTHER" id="PTHR43096:SF48">
    <property type="entry name" value="CHAPERONE PROTEIN DNAJ"/>
    <property type="match status" value="1"/>
</dbReference>
<keyword evidence="2 9" id="KW-0235">DNA replication</keyword>
<dbReference type="FunFam" id="1.10.287.110:FF:000034">
    <property type="entry name" value="Chaperone protein DnaJ"/>
    <property type="match status" value="1"/>
</dbReference>
<evidence type="ECO:0000256" key="3">
    <source>
        <dbReference type="ARBA" id="ARBA00022723"/>
    </source>
</evidence>
<feature type="binding site" evidence="9">
    <location>
        <position position="172"/>
    </location>
    <ligand>
        <name>Zn(2+)</name>
        <dbReference type="ChEBI" id="CHEBI:29105"/>
        <label>2</label>
    </ligand>
</feature>
<dbReference type="GO" id="GO:0009408">
    <property type="term" value="P:response to heat"/>
    <property type="evidence" value="ECO:0007669"/>
    <property type="project" value="InterPro"/>
</dbReference>
<keyword evidence="8 9" id="KW-0143">Chaperone</keyword>
<name>A0AAJ4UXU6_9BACT</name>
<sequence>MDYYEILGVSKNATKVEIKKAYRKLAMKYHPDKNPGDKEAEEKFKLINEAYQVLSDDEKRAIYDKYGKEGLEGRGYKTDFNFNDIFDMFNDIFGGGGYEEFHMPYDMDRAVEVELEFEEAIYGISKEIEIDYYALCPKCKGTGAEETITCPSCHGRGSIVVGNGFMRISQTCPQCSGRGFIPKKVCNECRGRGYVIKSEKIKVDIPAGVDSGMRMRVRGHGNEYPNGRGDLYLIFNVKPSKIFQRKGNHLIVDVPVFFTSAILGDKVKIPTLNGEKEIEIKPNTKDNTKIIFRGEGIADPNTGRKGDLIAIINIVYPKKLNDEQRELLEKLHESFTGEIKEHKSFLDEAIEKVKGWFKK</sequence>
<feature type="binding site" evidence="9">
    <location>
        <position position="189"/>
    </location>
    <ligand>
        <name>Zn(2+)</name>
        <dbReference type="ChEBI" id="CHEBI:29105"/>
        <label>1</label>
    </ligand>
</feature>
<dbReference type="CDD" id="cd06257">
    <property type="entry name" value="DnaJ"/>
    <property type="match status" value="1"/>
</dbReference>
<evidence type="ECO:0000256" key="10">
    <source>
        <dbReference type="PROSITE-ProRule" id="PRU00546"/>
    </source>
</evidence>
<comment type="subcellular location">
    <subcellularLocation>
        <location evidence="9">Cytoplasm</location>
    </subcellularLocation>
</comment>
<proteinExistence type="inferred from homology"/>
<feature type="binding site" evidence="9">
    <location>
        <position position="186"/>
    </location>
    <ligand>
        <name>Zn(2+)</name>
        <dbReference type="ChEBI" id="CHEBI:29105"/>
        <label>1</label>
    </ligand>
</feature>
<keyword evidence="16" id="KW-1185">Reference proteome</keyword>
<feature type="repeat" description="CXXCXGXG motif" evidence="9">
    <location>
        <begin position="150"/>
        <end position="157"/>
    </location>
</feature>
<keyword evidence="3 9" id="KW-0479">Metal-binding</keyword>
<dbReference type="GO" id="GO:0005737">
    <property type="term" value="C:cytoplasm"/>
    <property type="evidence" value="ECO:0007669"/>
    <property type="project" value="UniProtKB-SubCell"/>
</dbReference>
<reference evidence="13" key="3">
    <citation type="submission" date="2019-06" db="EMBL/GenBank/DDBJ databases">
        <title>A comparative analysis of the Nautiliaceae.</title>
        <authorList>
            <person name="Grosche A."/>
            <person name="Smedile F."/>
            <person name="Vetriani C."/>
        </authorList>
    </citation>
    <scope>NUCLEOTIDE SEQUENCE</scope>
    <source>
        <strain evidence="13">TB6</strain>
    </source>
</reference>
<feature type="binding site" evidence="9">
    <location>
        <position position="175"/>
    </location>
    <ligand>
        <name>Zn(2+)</name>
        <dbReference type="ChEBI" id="CHEBI:29105"/>
        <label>2</label>
    </ligand>
</feature>
<comment type="domain">
    <text evidence="9">The J domain is necessary and sufficient to stimulate DnaK ATPase activity. Zinc center 1 plays an important role in the autonomous, DnaK-independent chaperone activity of DnaJ. Zinc center 2 is essential for interaction with DnaK and for DnaJ activity.</text>
</comment>
<evidence type="ECO:0000256" key="4">
    <source>
        <dbReference type="ARBA" id="ARBA00022737"/>
    </source>
</evidence>
<dbReference type="GO" id="GO:0042026">
    <property type="term" value="P:protein refolding"/>
    <property type="evidence" value="ECO:0007669"/>
    <property type="project" value="TreeGrafter"/>
</dbReference>
<feature type="binding site" evidence="9">
    <location>
        <position position="136"/>
    </location>
    <ligand>
        <name>Zn(2+)</name>
        <dbReference type="ChEBI" id="CHEBI:29105"/>
        <label>1</label>
    </ligand>
</feature>
<dbReference type="PROSITE" id="PS51188">
    <property type="entry name" value="ZF_CR"/>
    <property type="match status" value="1"/>
</dbReference>
<dbReference type="Gene3D" id="6.20.20.10">
    <property type="match status" value="2"/>
</dbReference>
<dbReference type="InterPro" id="IPR036869">
    <property type="entry name" value="J_dom_sf"/>
</dbReference>
<dbReference type="PROSITE" id="PS00636">
    <property type="entry name" value="DNAJ_1"/>
    <property type="match status" value="1"/>
</dbReference>
<dbReference type="SUPFAM" id="SSF46565">
    <property type="entry name" value="Chaperone J-domain"/>
    <property type="match status" value="1"/>
</dbReference>
<dbReference type="PANTHER" id="PTHR43096">
    <property type="entry name" value="DNAJ HOMOLOG 1, MITOCHONDRIAL-RELATED"/>
    <property type="match status" value="1"/>
</dbReference>
<keyword evidence="4 9" id="KW-0677">Repeat</keyword>
<dbReference type="SUPFAM" id="SSF49493">
    <property type="entry name" value="HSP40/DnaJ peptide-binding domain"/>
    <property type="match status" value="2"/>
</dbReference>
<dbReference type="GO" id="GO:0005524">
    <property type="term" value="F:ATP binding"/>
    <property type="evidence" value="ECO:0007669"/>
    <property type="project" value="InterPro"/>
</dbReference>
<dbReference type="Proteomes" id="UP000272781">
    <property type="component" value="Unassembled WGS sequence"/>
</dbReference>
<feature type="binding site" evidence="9">
    <location>
        <position position="139"/>
    </location>
    <ligand>
        <name>Zn(2+)</name>
        <dbReference type="ChEBI" id="CHEBI:29105"/>
        <label>1</label>
    </ligand>
</feature>
<protein>
    <recommendedName>
        <fullName evidence="9">Chaperone protein DnaJ</fullName>
    </recommendedName>
</protein>
<evidence type="ECO:0000259" key="11">
    <source>
        <dbReference type="PROSITE" id="PS50076"/>
    </source>
</evidence>
<reference evidence="14 15" key="2">
    <citation type="submission" date="2018-11" db="EMBL/GenBank/DDBJ databases">
        <title>Genomic Encyclopedia of Type Strains, Phase IV (KMG-IV): sequencing the most valuable type-strain genomes for metagenomic binning, comparative biology and taxonomic classification.</title>
        <authorList>
            <person name="Goeker M."/>
        </authorList>
    </citation>
    <scope>NUCLEOTIDE SEQUENCE [LARGE SCALE GENOMIC DNA]</scope>
    <source>
        <strain evidence="14 15">DSM 27783</strain>
    </source>
</reference>
<dbReference type="InterPro" id="IPR036410">
    <property type="entry name" value="HSP_DnaJ_Cys-rich_dom_sf"/>
</dbReference>
<reference evidence="16" key="1">
    <citation type="submission" date="2018-03" db="EMBL/GenBank/DDBJ databases">
        <title>A comparative analysis of the Nautiliaceae.</title>
        <authorList>
            <person name="Grosche A."/>
            <person name="Smedile F."/>
            <person name="Vetriani C."/>
        </authorList>
    </citation>
    <scope>NUCLEOTIDE SEQUENCE [LARGE SCALE GENOMIC DNA]</scope>
    <source>
        <strain evidence="16">TB6</strain>
    </source>
</reference>
<dbReference type="PROSITE" id="PS50076">
    <property type="entry name" value="DNAJ_2"/>
    <property type="match status" value="1"/>
</dbReference>
<dbReference type="HAMAP" id="MF_01152">
    <property type="entry name" value="DnaJ"/>
    <property type="match status" value="1"/>
</dbReference>
<evidence type="ECO:0000259" key="12">
    <source>
        <dbReference type="PROSITE" id="PS51188"/>
    </source>
</evidence>
<accession>A0AAJ4UXU6</accession>
<dbReference type="GO" id="GO:0006260">
    <property type="term" value="P:DNA replication"/>
    <property type="evidence" value="ECO:0007669"/>
    <property type="project" value="UniProtKB-KW"/>
</dbReference>
<dbReference type="RefSeq" id="WP_123352276.1">
    <property type="nucleotide sequence ID" value="NZ_CP027432.2"/>
</dbReference>
<dbReference type="GO" id="GO:0008270">
    <property type="term" value="F:zinc ion binding"/>
    <property type="evidence" value="ECO:0007669"/>
    <property type="project" value="UniProtKB-UniRule"/>
</dbReference>
<feature type="binding site" evidence="9">
    <location>
        <position position="150"/>
    </location>
    <ligand>
        <name>Zn(2+)</name>
        <dbReference type="ChEBI" id="CHEBI:29105"/>
        <label>2</label>
    </ligand>
</feature>
<feature type="repeat" description="CXXCXGXG motif" evidence="9">
    <location>
        <begin position="172"/>
        <end position="179"/>
    </location>
</feature>
<organism evidence="14 15">
    <name type="scientific">Caminibacter pacificus</name>
    <dbReference type="NCBI Taxonomy" id="1424653"/>
    <lineage>
        <taxon>Bacteria</taxon>
        <taxon>Pseudomonadati</taxon>
        <taxon>Campylobacterota</taxon>
        <taxon>Epsilonproteobacteria</taxon>
        <taxon>Nautiliales</taxon>
        <taxon>Nautiliaceae</taxon>
        <taxon>Caminibacter</taxon>
    </lineage>
</organism>
<dbReference type="CDD" id="cd10719">
    <property type="entry name" value="DnaJ_zf"/>
    <property type="match status" value="1"/>
</dbReference>
<dbReference type="InterPro" id="IPR002939">
    <property type="entry name" value="DnaJ_C"/>
</dbReference>
<dbReference type="SUPFAM" id="SSF57938">
    <property type="entry name" value="DnaJ/Hsp40 cysteine-rich domain"/>
    <property type="match status" value="1"/>
</dbReference>
<keyword evidence="6 9" id="KW-0862">Zinc</keyword>
<gene>
    <name evidence="9 13" type="primary">dnaJ</name>
    <name evidence="13" type="ORF">C6V80_02790</name>
    <name evidence="14" type="ORF">EDC58_0870</name>
</gene>
<dbReference type="FunFam" id="2.60.260.20:FF:000005">
    <property type="entry name" value="Chaperone protein dnaJ 1, mitochondrial"/>
    <property type="match status" value="1"/>
</dbReference>
<dbReference type="SMART" id="SM00271">
    <property type="entry name" value="DnaJ"/>
    <property type="match status" value="1"/>
</dbReference>
<comment type="cofactor">
    <cofactor evidence="9">
        <name>Zn(2+)</name>
        <dbReference type="ChEBI" id="CHEBI:29105"/>
    </cofactor>
    <text evidence="9">Binds 2 Zn(2+) ions per monomer.</text>
</comment>
<dbReference type="InterPro" id="IPR001623">
    <property type="entry name" value="DnaJ_domain"/>
</dbReference>
<feature type="domain" description="J" evidence="11">
    <location>
        <begin position="2"/>
        <end position="67"/>
    </location>
</feature>
<dbReference type="Gene3D" id="1.10.287.110">
    <property type="entry name" value="DnaJ domain"/>
    <property type="match status" value="1"/>
</dbReference>
<dbReference type="InterPro" id="IPR008971">
    <property type="entry name" value="HSP40/DnaJ_pept-bd"/>
</dbReference>
<dbReference type="GO" id="GO:0051082">
    <property type="term" value="F:unfolded protein binding"/>
    <property type="evidence" value="ECO:0007669"/>
    <property type="project" value="UniProtKB-UniRule"/>
</dbReference>
<evidence type="ECO:0000256" key="8">
    <source>
        <dbReference type="ARBA" id="ARBA00023186"/>
    </source>
</evidence>
<feature type="domain" description="CR-type" evidence="12">
    <location>
        <begin position="123"/>
        <end position="198"/>
    </location>
</feature>
<evidence type="ECO:0000256" key="7">
    <source>
        <dbReference type="ARBA" id="ARBA00023016"/>
    </source>
</evidence>
<evidence type="ECO:0000256" key="9">
    <source>
        <dbReference type="HAMAP-Rule" id="MF_01152"/>
    </source>
</evidence>
<evidence type="ECO:0000256" key="5">
    <source>
        <dbReference type="ARBA" id="ARBA00022771"/>
    </source>
</evidence>
<dbReference type="GO" id="GO:0031072">
    <property type="term" value="F:heat shock protein binding"/>
    <property type="evidence" value="ECO:0007669"/>
    <property type="project" value="InterPro"/>
</dbReference>
<keyword evidence="1 9" id="KW-0963">Cytoplasm</keyword>
<keyword evidence="7 9" id="KW-0346">Stress response</keyword>
<feature type="repeat" description="CXXCXGXG motif" evidence="9">
    <location>
        <begin position="186"/>
        <end position="193"/>
    </location>
</feature>
<dbReference type="EMBL" id="RJVK01000002">
    <property type="protein sequence ID" value="ROR39891.1"/>
    <property type="molecule type" value="Genomic_DNA"/>
</dbReference>
<dbReference type="InterPro" id="IPR012724">
    <property type="entry name" value="DnaJ"/>
</dbReference>
<feature type="zinc finger region" description="CR-type" evidence="10">
    <location>
        <begin position="123"/>
        <end position="198"/>
    </location>
</feature>
<evidence type="ECO:0000313" key="15">
    <source>
        <dbReference type="Proteomes" id="UP000272781"/>
    </source>
</evidence>
<dbReference type="Pfam" id="PF00226">
    <property type="entry name" value="DnaJ"/>
    <property type="match status" value="1"/>
</dbReference>
<dbReference type="InterPro" id="IPR018253">
    <property type="entry name" value="DnaJ_domain_CS"/>
</dbReference>
<dbReference type="PRINTS" id="PR00625">
    <property type="entry name" value="JDOMAIN"/>
</dbReference>
<comment type="subunit">
    <text evidence="9">Homodimer.</text>
</comment>
<evidence type="ECO:0000313" key="16">
    <source>
        <dbReference type="Proteomes" id="UP000298805"/>
    </source>
</evidence>
<comment type="function">
    <text evidence="9">Participates actively in the response to hyperosmotic and heat shock by preventing the aggregation of stress-denatured proteins and by disaggregating proteins, also in an autonomous, DnaK-independent fashion. Unfolded proteins bind initially to DnaJ; upon interaction with the DnaJ-bound protein, DnaK hydrolyzes its bound ATP, resulting in the formation of a stable complex. GrpE releases ADP from DnaK; ATP binding to DnaK triggers the release of the substrate protein, thus completing the reaction cycle. Several rounds of ATP-dependent interactions between DnaJ, DnaK and GrpE are required for fully efficient folding. Also involved, together with DnaK and GrpE, in the DNA replication of plasmids through activation of initiation proteins.</text>
</comment>
<evidence type="ECO:0000256" key="2">
    <source>
        <dbReference type="ARBA" id="ARBA00022705"/>
    </source>
</evidence>
<dbReference type="CDD" id="cd10747">
    <property type="entry name" value="DnaJ_C"/>
    <property type="match status" value="1"/>
</dbReference>
<dbReference type="Pfam" id="PF00684">
    <property type="entry name" value="DnaJ_CXXCXGXG"/>
    <property type="match status" value="1"/>
</dbReference>
<keyword evidence="5 9" id="KW-0863">Zinc-finger</keyword>
<dbReference type="Proteomes" id="UP000298805">
    <property type="component" value="Chromosome"/>
</dbReference>
<evidence type="ECO:0000256" key="1">
    <source>
        <dbReference type="ARBA" id="ARBA00022490"/>
    </source>
</evidence>
<dbReference type="EMBL" id="CP027432">
    <property type="protein sequence ID" value="QCI27931.1"/>
    <property type="molecule type" value="Genomic_DNA"/>
</dbReference>
<feature type="binding site" evidence="9">
    <location>
        <position position="153"/>
    </location>
    <ligand>
        <name>Zn(2+)</name>
        <dbReference type="ChEBI" id="CHEBI:29105"/>
        <label>2</label>
    </ligand>
</feature>
<dbReference type="Gene3D" id="2.60.260.20">
    <property type="entry name" value="Urease metallochaperone UreE, N-terminal domain"/>
    <property type="match status" value="2"/>
</dbReference>
<dbReference type="Pfam" id="PF01556">
    <property type="entry name" value="DnaJ_C"/>
    <property type="match status" value="1"/>
</dbReference>
<dbReference type="NCBIfam" id="NF008035">
    <property type="entry name" value="PRK10767.1"/>
    <property type="match status" value="1"/>
</dbReference>